<name>A0AAD9PMH5_9APIC</name>
<feature type="compositionally biased region" description="Basic and acidic residues" evidence="1">
    <location>
        <begin position="52"/>
        <end position="72"/>
    </location>
</feature>
<feature type="compositionally biased region" description="Acidic residues" evidence="1">
    <location>
        <begin position="316"/>
        <end position="342"/>
    </location>
</feature>
<proteinExistence type="predicted"/>
<gene>
    <name evidence="2" type="ORF">BdWA1_000112</name>
</gene>
<feature type="compositionally biased region" description="Basic and acidic residues" evidence="1">
    <location>
        <begin position="129"/>
        <end position="153"/>
    </location>
</feature>
<dbReference type="EMBL" id="JALLKP010000001">
    <property type="protein sequence ID" value="KAK2197113.1"/>
    <property type="molecule type" value="Genomic_DNA"/>
</dbReference>
<feature type="region of interest" description="Disordered" evidence="1">
    <location>
        <begin position="52"/>
        <end position="97"/>
    </location>
</feature>
<protein>
    <submittedName>
        <fullName evidence="2">Uncharacterized protein</fullName>
    </submittedName>
</protein>
<keyword evidence="3" id="KW-1185">Reference proteome</keyword>
<dbReference type="KEGG" id="bdw:94334410"/>
<evidence type="ECO:0000256" key="1">
    <source>
        <dbReference type="SAM" id="MobiDB-lite"/>
    </source>
</evidence>
<feature type="region of interest" description="Disordered" evidence="1">
    <location>
        <begin position="241"/>
        <end position="261"/>
    </location>
</feature>
<dbReference type="Proteomes" id="UP001214638">
    <property type="component" value="Unassembled WGS sequence"/>
</dbReference>
<feature type="region of interest" description="Disordered" evidence="1">
    <location>
        <begin position="277"/>
        <end position="360"/>
    </location>
</feature>
<organism evidence="2 3">
    <name type="scientific">Babesia duncani</name>
    <dbReference type="NCBI Taxonomy" id="323732"/>
    <lineage>
        <taxon>Eukaryota</taxon>
        <taxon>Sar</taxon>
        <taxon>Alveolata</taxon>
        <taxon>Apicomplexa</taxon>
        <taxon>Aconoidasida</taxon>
        <taxon>Piroplasmida</taxon>
        <taxon>Babesiidae</taxon>
        <taxon>Babesia</taxon>
    </lineage>
</organism>
<feature type="region of interest" description="Disordered" evidence="1">
    <location>
        <begin position="126"/>
        <end position="172"/>
    </location>
</feature>
<reference evidence="2" key="1">
    <citation type="journal article" date="2023" name="Nat. Microbiol.">
        <title>Babesia duncani multi-omics identifies virulence factors and drug targets.</title>
        <authorList>
            <person name="Singh P."/>
            <person name="Lonardi S."/>
            <person name="Liang Q."/>
            <person name="Vydyam P."/>
            <person name="Khabirova E."/>
            <person name="Fang T."/>
            <person name="Gihaz S."/>
            <person name="Thekkiniath J."/>
            <person name="Munshi M."/>
            <person name="Abel S."/>
            <person name="Ciampossin L."/>
            <person name="Batugedara G."/>
            <person name="Gupta M."/>
            <person name="Lu X.M."/>
            <person name="Lenz T."/>
            <person name="Chakravarty S."/>
            <person name="Cornillot E."/>
            <person name="Hu Y."/>
            <person name="Ma W."/>
            <person name="Gonzalez L.M."/>
            <person name="Sanchez S."/>
            <person name="Estrada K."/>
            <person name="Sanchez-Flores A."/>
            <person name="Montero E."/>
            <person name="Harb O.S."/>
            <person name="Le Roch K.G."/>
            <person name="Mamoun C.B."/>
        </authorList>
    </citation>
    <scope>NUCLEOTIDE SEQUENCE</scope>
    <source>
        <strain evidence="2">WA1</strain>
    </source>
</reference>
<evidence type="ECO:0000313" key="2">
    <source>
        <dbReference type="EMBL" id="KAK2197113.1"/>
    </source>
</evidence>
<sequence length="396" mass="44609">MKGICRPFFIASAVFAGLGIVKNEPVLTKSIPSHKRLARLQSPMLIYKPHHDDAKSQENHDGNSQKEKDEHVPYYVTEPDEDDHQENNGNDTHHLHVSHRDYNYPHEQSHQTHYNDENDLKQLVASPETSKESKEDEQQKLLQDIKKNEDMSKLDAAAEELKRQGQTAAEDAKKIKAEAANWDKNEKSVDTSVEKVVPKHSGLFKCPIIIPRGNKHDEAQGKEPEDPLKAVRDATLNLFQRAQQKNLPVPEPGPLDTPQAIYQSLNLLEHIIDGYRNSQLESPNPNFNPPESDSNPPDPTLDLDAAPTEPRLLQIEPDDQEDQEGEEDEEHENDDEEEEPGEENSKEASQPPIKSKHEAMETLRSTIKELTSALNEVLVANTGVPNIMGIKDHDGL</sequence>
<dbReference type="RefSeq" id="XP_067803955.1">
    <property type="nucleotide sequence ID" value="XM_067945164.1"/>
</dbReference>
<feature type="compositionally biased region" description="Low complexity" evidence="1">
    <location>
        <begin position="281"/>
        <end position="308"/>
    </location>
</feature>
<dbReference type="AlphaFoldDB" id="A0AAD9PMH5"/>
<dbReference type="GeneID" id="94334410"/>
<evidence type="ECO:0000313" key="3">
    <source>
        <dbReference type="Proteomes" id="UP001214638"/>
    </source>
</evidence>
<comment type="caution">
    <text evidence="2">The sequence shown here is derived from an EMBL/GenBank/DDBJ whole genome shotgun (WGS) entry which is preliminary data.</text>
</comment>
<accession>A0AAD9PMH5</accession>